<evidence type="ECO:0000313" key="1">
    <source>
        <dbReference type="EMBL" id="BBL05060.1"/>
    </source>
</evidence>
<accession>A0A4Y1XR90</accession>
<dbReference type="STRING" id="1118061.GCA_000311925_00275"/>
<sequence length="150" mass="17514">MAQEESDIKGETDLDGFLAEIERFPWYDQAVLAERNPTLSPTVSVTDLKTDRSVFISVGLAGSRKVSYWVGYIYPVQKRFLGIDRLFRRVEMYETERMDRIIPIVKAFFGRDDQELRRRLAPLSPYLRVKESGGWSAYMDKKQQIVKQIK</sequence>
<gene>
    <name evidence="1" type="ORF">A5CBH24_23730</name>
</gene>
<dbReference type="EMBL" id="AP019735">
    <property type="protein sequence ID" value="BBL05060.1"/>
    <property type="molecule type" value="Genomic_DNA"/>
</dbReference>
<accession>A0A3D3YNY9</accession>
<dbReference type="Proteomes" id="UP000318946">
    <property type="component" value="Chromosome"/>
</dbReference>
<name>A0A3D3YNY9_9BACT</name>
<accession>A0A4Y1WVN7</accession>
<dbReference type="AlphaFoldDB" id="A0A3D3YNY9"/>
<keyword evidence="2" id="KW-1185">Reference proteome</keyword>
<proteinExistence type="predicted"/>
<organism evidence="1 2">
    <name type="scientific">Alistipes communis</name>
    <dbReference type="NCBI Taxonomy" id="2585118"/>
    <lineage>
        <taxon>Bacteria</taxon>
        <taxon>Pseudomonadati</taxon>
        <taxon>Bacteroidota</taxon>
        <taxon>Bacteroidia</taxon>
        <taxon>Bacteroidales</taxon>
        <taxon>Rikenellaceae</taxon>
        <taxon>Alistipes</taxon>
    </lineage>
</organism>
<dbReference type="KEGG" id="acou:A5CBH24_23730"/>
<reference evidence="2" key="1">
    <citation type="submission" date="2019-06" db="EMBL/GenBank/DDBJ databases">
        <title>Alistipes onderdonkii subsp. vulgaris subsp. nov., Alistipes dispar sp. nov. and Alistipes communis sp. nov., isolated from human faeces, and creation of Alistipes onderdonkii subsp. onderdonkii subsp. nov.</title>
        <authorList>
            <person name="Sakamoto M."/>
            <person name="Ikeyama N."/>
            <person name="Ogata Y."/>
            <person name="Suda W."/>
            <person name="Iino T."/>
            <person name="Hattori M."/>
            <person name="Ohkuma M."/>
        </authorList>
    </citation>
    <scope>NUCLEOTIDE SEQUENCE [LARGE SCALE GENOMIC DNA]</scope>
    <source>
        <strain evidence="2">5CBH24</strain>
    </source>
</reference>
<evidence type="ECO:0000313" key="2">
    <source>
        <dbReference type="Proteomes" id="UP000318946"/>
    </source>
</evidence>
<protein>
    <submittedName>
        <fullName evidence="1">Uncharacterized protein</fullName>
    </submittedName>
</protein>